<evidence type="ECO:0000313" key="3">
    <source>
        <dbReference type="Proteomes" id="UP000654345"/>
    </source>
</evidence>
<name>A0ABQ3UZ90_9CHLR</name>
<feature type="compositionally biased region" description="Polar residues" evidence="1">
    <location>
        <begin position="108"/>
        <end position="118"/>
    </location>
</feature>
<gene>
    <name evidence="2" type="ORF">KSB_66810</name>
</gene>
<comment type="caution">
    <text evidence="2">The sequence shown here is derived from an EMBL/GenBank/DDBJ whole genome shotgun (WGS) entry which is preliminary data.</text>
</comment>
<organism evidence="2 3">
    <name type="scientific">Ktedonobacter robiniae</name>
    <dbReference type="NCBI Taxonomy" id="2778365"/>
    <lineage>
        <taxon>Bacteria</taxon>
        <taxon>Bacillati</taxon>
        <taxon>Chloroflexota</taxon>
        <taxon>Ktedonobacteria</taxon>
        <taxon>Ktedonobacterales</taxon>
        <taxon>Ktedonobacteraceae</taxon>
        <taxon>Ktedonobacter</taxon>
    </lineage>
</organism>
<protein>
    <submittedName>
        <fullName evidence="2">Uncharacterized protein</fullName>
    </submittedName>
</protein>
<reference evidence="2 3" key="1">
    <citation type="journal article" date="2021" name="Int. J. Syst. Evol. Microbiol.">
        <title>Reticulibacter mediterranei gen. nov., sp. nov., within the new family Reticulibacteraceae fam. nov., and Ktedonospora formicarum gen. nov., sp. nov., Ktedonobacter robiniae sp. nov., Dictyobacter formicarum sp. nov. and Dictyobacter arantiisoli sp. nov., belonging to the class Ktedonobacteria.</title>
        <authorList>
            <person name="Yabe S."/>
            <person name="Zheng Y."/>
            <person name="Wang C.M."/>
            <person name="Sakai Y."/>
            <person name="Abe K."/>
            <person name="Yokota A."/>
            <person name="Donadio S."/>
            <person name="Cavaletti L."/>
            <person name="Monciardini P."/>
        </authorList>
    </citation>
    <scope>NUCLEOTIDE SEQUENCE [LARGE SCALE GENOMIC DNA]</scope>
    <source>
        <strain evidence="2 3">SOSP1-30</strain>
    </source>
</reference>
<dbReference type="EMBL" id="BNJG01000002">
    <property type="protein sequence ID" value="GHO58206.1"/>
    <property type="molecule type" value="Genomic_DNA"/>
</dbReference>
<proteinExistence type="predicted"/>
<evidence type="ECO:0000256" key="1">
    <source>
        <dbReference type="SAM" id="MobiDB-lite"/>
    </source>
</evidence>
<evidence type="ECO:0000313" key="2">
    <source>
        <dbReference type="EMBL" id="GHO58206.1"/>
    </source>
</evidence>
<keyword evidence="3" id="KW-1185">Reference proteome</keyword>
<accession>A0ABQ3UZ90</accession>
<dbReference type="Proteomes" id="UP000654345">
    <property type="component" value="Unassembled WGS sequence"/>
</dbReference>
<sequence>MIEHRVLLAACHKGEASQVCKHGPHAILSVEPKQAAFARELMESLVTTDGGFALPQFLPVEPVASVAKGAEPLETVGLADDRASPHHLPTFAPSVTRSTDLIEPTRGRGSSSVWGKAR</sequence>
<feature type="region of interest" description="Disordered" evidence="1">
    <location>
        <begin position="80"/>
        <end position="118"/>
    </location>
</feature>